<gene>
    <name evidence="1" type="ORF">P608_10000</name>
</gene>
<accession>A0A096EHA9</accession>
<reference evidence="1 2" key="1">
    <citation type="submission" date="2013-09" db="EMBL/GenBank/DDBJ databases">
        <title>High correlation between genotypes and phenotypes of environmental bacteria Comamonas testosteroni strains.</title>
        <authorList>
            <person name="Liu L."/>
            <person name="Zhu W."/>
            <person name="Xia X."/>
            <person name="Xu B."/>
            <person name="Luo M."/>
            <person name="Wang G."/>
        </authorList>
    </citation>
    <scope>NUCLEOTIDE SEQUENCE [LARGE SCALE GENOMIC DNA]</scope>
    <source>
        <strain evidence="1 2">DF2</strain>
    </source>
</reference>
<proteinExistence type="predicted"/>
<comment type="caution">
    <text evidence="1">The sequence shown here is derived from an EMBL/GenBank/DDBJ whole genome shotgun (WGS) entry which is preliminary data.</text>
</comment>
<name>A0A096EHA9_9BURK</name>
<protein>
    <submittedName>
        <fullName evidence="1">Uncharacterized protein</fullName>
    </submittedName>
</protein>
<dbReference type="AlphaFoldDB" id="A0A096EHA9"/>
<organism evidence="1 2">
    <name type="scientific">Comamonas thiooxydans</name>
    <dbReference type="NCBI Taxonomy" id="363952"/>
    <lineage>
        <taxon>Bacteria</taxon>
        <taxon>Pseudomonadati</taxon>
        <taxon>Pseudomonadota</taxon>
        <taxon>Betaproteobacteria</taxon>
        <taxon>Burkholderiales</taxon>
        <taxon>Comamonadaceae</taxon>
        <taxon>Comamonas</taxon>
    </lineage>
</organism>
<sequence>MPAWREALLAEIARGRCVSSRGRLNPRGVKRKMSNFNVRHRGAALHLRHQPVPVLRI</sequence>
<dbReference type="Proteomes" id="UP000029549">
    <property type="component" value="Unassembled WGS sequence"/>
</dbReference>
<dbReference type="EMBL" id="AWTP01000104">
    <property type="protein sequence ID" value="KGH12672.1"/>
    <property type="molecule type" value="Genomic_DNA"/>
</dbReference>
<keyword evidence="2" id="KW-1185">Reference proteome</keyword>
<evidence type="ECO:0000313" key="2">
    <source>
        <dbReference type="Proteomes" id="UP000029549"/>
    </source>
</evidence>
<evidence type="ECO:0000313" key="1">
    <source>
        <dbReference type="EMBL" id="KGH12672.1"/>
    </source>
</evidence>